<keyword evidence="3" id="KW-1185">Reference proteome</keyword>
<reference evidence="2 3" key="1">
    <citation type="submission" date="2019-01" db="EMBL/GenBank/DDBJ databases">
        <authorList>
            <person name="Brito A."/>
        </authorList>
    </citation>
    <scope>NUCLEOTIDE SEQUENCE [LARGE SCALE GENOMIC DNA]</scope>
    <source>
        <strain evidence="2">1</strain>
    </source>
</reference>
<dbReference type="RefSeq" id="WP_144866343.1">
    <property type="nucleotide sequence ID" value="NZ_LR213806.1"/>
</dbReference>
<dbReference type="AlphaFoldDB" id="A0A563VYK7"/>
<dbReference type="InterPro" id="IPR052164">
    <property type="entry name" value="Anthracycline_SecMetBiosynth"/>
</dbReference>
<dbReference type="CDD" id="cd07247">
    <property type="entry name" value="SgaA_N_like"/>
    <property type="match status" value="1"/>
</dbReference>
<dbReference type="Gene3D" id="3.10.180.10">
    <property type="entry name" value="2,3-Dihydroxybiphenyl 1,2-Dioxygenase, domain 1"/>
    <property type="match status" value="1"/>
</dbReference>
<proteinExistence type="predicted"/>
<dbReference type="InterPro" id="IPR037523">
    <property type="entry name" value="VOC_core"/>
</dbReference>
<accession>A0A563VYK7</accession>
<dbReference type="EMBL" id="CAACVJ010000401">
    <property type="protein sequence ID" value="VEP16542.1"/>
    <property type="molecule type" value="Genomic_DNA"/>
</dbReference>
<name>A0A563VYK7_9CYAN</name>
<dbReference type="PANTHER" id="PTHR33993:SF14">
    <property type="entry name" value="GB|AAF24581.1"/>
    <property type="match status" value="1"/>
</dbReference>
<evidence type="ECO:0000313" key="3">
    <source>
        <dbReference type="Proteomes" id="UP000320055"/>
    </source>
</evidence>
<dbReference type="Proteomes" id="UP000320055">
    <property type="component" value="Unassembled WGS sequence"/>
</dbReference>
<protein>
    <submittedName>
        <fullName evidence="2">Glyoxalase family protein</fullName>
    </submittedName>
</protein>
<sequence length="128" mass="14110">MNPFQQQGAFSWCELMTSDIGAAKDFYQQLFGWTWKDREMEGGKTYITIKAGEQPVGGILSTENALSEEAPPPHWGMYVTVENVDQTLELAQSMGAKVFVPPTDIPDTGRFAVFADPQGAVLSIISYN</sequence>
<dbReference type="OrthoDB" id="9804235at2"/>
<evidence type="ECO:0000313" key="2">
    <source>
        <dbReference type="EMBL" id="VEP16542.1"/>
    </source>
</evidence>
<dbReference type="PROSITE" id="PS51819">
    <property type="entry name" value="VOC"/>
    <property type="match status" value="1"/>
</dbReference>
<gene>
    <name evidence="2" type="ORF">H1P_460036</name>
</gene>
<dbReference type="PANTHER" id="PTHR33993">
    <property type="entry name" value="GLYOXALASE-RELATED"/>
    <property type="match status" value="1"/>
</dbReference>
<evidence type="ECO:0000259" key="1">
    <source>
        <dbReference type="PROSITE" id="PS51819"/>
    </source>
</evidence>
<feature type="domain" description="VOC" evidence="1">
    <location>
        <begin position="9"/>
        <end position="127"/>
    </location>
</feature>
<organism evidence="2 3">
    <name type="scientific">Hyella patelloides LEGE 07179</name>
    <dbReference type="NCBI Taxonomy" id="945734"/>
    <lineage>
        <taxon>Bacteria</taxon>
        <taxon>Bacillati</taxon>
        <taxon>Cyanobacteriota</taxon>
        <taxon>Cyanophyceae</taxon>
        <taxon>Pleurocapsales</taxon>
        <taxon>Hyellaceae</taxon>
        <taxon>Hyella</taxon>
    </lineage>
</organism>
<dbReference type="Pfam" id="PF00903">
    <property type="entry name" value="Glyoxalase"/>
    <property type="match status" value="1"/>
</dbReference>
<dbReference type="InterPro" id="IPR004360">
    <property type="entry name" value="Glyas_Fos-R_dOase_dom"/>
</dbReference>
<dbReference type="InterPro" id="IPR029068">
    <property type="entry name" value="Glyas_Bleomycin-R_OHBP_Dase"/>
</dbReference>
<dbReference type="SUPFAM" id="SSF54593">
    <property type="entry name" value="Glyoxalase/Bleomycin resistance protein/Dihydroxybiphenyl dioxygenase"/>
    <property type="match status" value="1"/>
</dbReference>